<dbReference type="GO" id="GO:0000455">
    <property type="term" value="P:enzyme-directed rRNA pseudouridine synthesis"/>
    <property type="evidence" value="ECO:0007669"/>
    <property type="project" value="TreeGrafter"/>
</dbReference>
<dbReference type="SUPFAM" id="SSF55120">
    <property type="entry name" value="Pseudouridine synthase"/>
    <property type="match status" value="1"/>
</dbReference>
<gene>
    <name evidence="5" type="primary">rluA</name>
    <name evidence="5" type="ORF">COCCU_13450</name>
</gene>
<reference evidence="5 6" key="1">
    <citation type="submission" date="2019-11" db="EMBL/GenBank/DDBJ databases">
        <title>Complete genome sequence of Corynebacterium kalinowskii 1959, a novel Corynebacterium species isolated from soil of a small paddock in Vilsendorf, Germany.</title>
        <authorList>
            <person name="Schaffert L."/>
            <person name="Ruwe M."/>
            <person name="Milse J."/>
            <person name="Hanuschka K."/>
            <person name="Ortseifen V."/>
            <person name="Droste J."/>
            <person name="Brandt D."/>
            <person name="Schlueter L."/>
            <person name="Kutter Y."/>
            <person name="Vinke S."/>
            <person name="Viehoefer P."/>
            <person name="Jacob L."/>
            <person name="Luebke N.-C."/>
            <person name="Schulte-Berndt E."/>
            <person name="Hain C."/>
            <person name="Linder M."/>
            <person name="Schmidt P."/>
            <person name="Wollenschlaeger L."/>
            <person name="Luttermann T."/>
            <person name="Thieme E."/>
            <person name="Hassa J."/>
            <person name="Haak M."/>
            <person name="Wittchen M."/>
            <person name="Mentz A."/>
            <person name="Persicke M."/>
            <person name="Busche T."/>
            <person name="Ruckert C."/>
        </authorList>
    </citation>
    <scope>NUCLEOTIDE SEQUENCE [LARGE SCALE GENOMIC DNA]</scope>
    <source>
        <strain evidence="5 6">2039</strain>
    </source>
</reference>
<accession>A0A6B8W022</accession>
<dbReference type="Proteomes" id="UP000424462">
    <property type="component" value="Chromosome"/>
</dbReference>
<protein>
    <recommendedName>
        <fullName evidence="2">RNA pseudouridylate synthase</fullName>
    </recommendedName>
    <alternativeName>
        <fullName evidence="3">RNA-uridine isomerase</fullName>
    </alternativeName>
</protein>
<dbReference type="InterPro" id="IPR020103">
    <property type="entry name" value="PsdUridine_synth_cat_dom_sf"/>
</dbReference>
<dbReference type="GO" id="GO:0003723">
    <property type="term" value="F:RNA binding"/>
    <property type="evidence" value="ECO:0007669"/>
    <property type="project" value="InterPro"/>
</dbReference>
<organism evidence="5 6">
    <name type="scientific">Corynebacterium occultum</name>
    <dbReference type="NCBI Taxonomy" id="2675219"/>
    <lineage>
        <taxon>Bacteria</taxon>
        <taxon>Bacillati</taxon>
        <taxon>Actinomycetota</taxon>
        <taxon>Actinomycetes</taxon>
        <taxon>Mycobacteriales</taxon>
        <taxon>Corynebacteriaceae</taxon>
        <taxon>Corynebacterium</taxon>
    </lineage>
</organism>
<evidence type="ECO:0000256" key="3">
    <source>
        <dbReference type="ARBA" id="ARBA00033164"/>
    </source>
</evidence>
<dbReference type="Gene3D" id="3.30.2350.10">
    <property type="entry name" value="Pseudouridine synthase"/>
    <property type="match status" value="1"/>
</dbReference>
<evidence type="ECO:0000313" key="6">
    <source>
        <dbReference type="Proteomes" id="UP000424462"/>
    </source>
</evidence>
<evidence type="ECO:0000259" key="4">
    <source>
        <dbReference type="Pfam" id="PF00849"/>
    </source>
</evidence>
<dbReference type="PANTHER" id="PTHR21600">
    <property type="entry name" value="MITOCHONDRIAL RNA PSEUDOURIDINE SYNTHASE"/>
    <property type="match status" value="1"/>
</dbReference>
<comment type="catalytic activity">
    <reaction evidence="1">
        <text>a uridine in RNA = a pseudouridine in RNA</text>
        <dbReference type="Rhea" id="RHEA:48348"/>
        <dbReference type="Rhea" id="RHEA-COMP:12068"/>
        <dbReference type="Rhea" id="RHEA-COMP:12069"/>
        <dbReference type="ChEBI" id="CHEBI:65314"/>
        <dbReference type="ChEBI" id="CHEBI:65315"/>
    </reaction>
</comment>
<dbReference type="InterPro" id="IPR006145">
    <property type="entry name" value="PsdUridine_synth_RsuA/RluA"/>
</dbReference>
<evidence type="ECO:0000256" key="2">
    <source>
        <dbReference type="ARBA" id="ARBA00031870"/>
    </source>
</evidence>
<name>A0A6B8W022_9CORY</name>
<sequence length="329" mass="37230">MSRRLVQRLGKVPPLPIKDGLNASRVRVPEEAAGISARDFVEHLINSQRHRSPQDDAAALDRRFVEELVVDNRSQPYTPDEPLPAGADVWFYRVPAEEPHVPFECEIIHQDENILVVDKPSYLATMPRGRHITETALVRMRRSTGIQELSPAHRLDRLTSGVLVFTAKPEVRGAYQTLFARREAMKTYLAVADHDSSLDPTQGPILWESRMEKTPGHIKGEIVEGEPNALTWLTKVTPVSDEEQAALEAVHGPLARQAHYELKPETGKTHQLRLHMWAAGIPILGDPVYPRVYTEEEEDMSIPMHLNARELTFTDPFSGELRIFRSTRI</sequence>
<dbReference type="InterPro" id="IPR050188">
    <property type="entry name" value="RluA_PseudoU_synthase"/>
</dbReference>
<keyword evidence="6" id="KW-1185">Reference proteome</keyword>
<dbReference type="GO" id="GO:0140098">
    <property type="term" value="F:catalytic activity, acting on RNA"/>
    <property type="evidence" value="ECO:0007669"/>
    <property type="project" value="UniProtKB-ARBA"/>
</dbReference>
<dbReference type="KEGG" id="cok:COCCU_13450"/>
<dbReference type="GO" id="GO:0009982">
    <property type="term" value="F:pseudouridine synthase activity"/>
    <property type="evidence" value="ECO:0007669"/>
    <property type="project" value="InterPro"/>
</dbReference>
<feature type="domain" description="Pseudouridine synthase RsuA/RluA-like" evidence="4">
    <location>
        <begin position="113"/>
        <end position="276"/>
    </location>
</feature>
<dbReference type="PANTHER" id="PTHR21600:SF84">
    <property type="entry name" value="PSEUDOURIDINE SYNTHASE RSUA_RLUA-LIKE DOMAIN-CONTAINING PROTEIN"/>
    <property type="match status" value="1"/>
</dbReference>
<keyword evidence="5" id="KW-0413">Isomerase</keyword>
<evidence type="ECO:0000313" key="5">
    <source>
        <dbReference type="EMBL" id="QGU08589.1"/>
    </source>
</evidence>
<dbReference type="EMBL" id="CP046455">
    <property type="protein sequence ID" value="QGU08589.1"/>
    <property type="molecule type" value="Genomic_DNA"/>
</dbReference>
<evidence type="ECO:0000256" key="1">
    <source>
        <dbReference type="ARBA" id="ARBA00000073"/>
    </source>
</evidence>
<proteinExistence type="predicted"/>
<dbReference type="AlphaFoldDB" id="A0A6B8W022"/>
<dbReference type="Pfam" id="PF00849">
    <property type="entry name" value="PseudoU_synth_2"/>
    <property type="match status" value="1"/>
</dbReference>